<evidence type="ECO:0000256" key="2">
    <source>
        <dbReference type="SAM" id="SignalP"/>
    </source>
</evidence>
<keyword evidence="1 2" id="KW-0732">Signal</keyword>
<evidence type="ECO:0008006" key="4">
    <source>
        <dbReference type="Google" id="ProtNLM"/>
    </source>
</evidence>
<dbReference type="AlphaFoldDB" id="A0A6J4SRX6"/>
<sequence>MSLFFLSARLLTPAAVVAALSGGAAVAQTANPLQHVERSLAATQSLTADFVQTDGRNRSVRGTLQLKRPGRVRFDYGAGANMLLVGNGKTLTFIDYDVGQKNSWQIGNSPLSILLSPQPNLGRIARVLPSKDPRVVLIRARDPRRPEFGTIIMAFVKTPSAPGGLLLEGWTAFDAQNKRTTVKLDNQRYNVAIPENAFSYAEPKRRG</sequence>
<feature type="signal peptide" evidence="2">
    <location>
        <begin position="1"/>
        <end position="18"/>
    </location>
</feature>
<name>A0A6J4SRX6_9SPHN</name>
<dbReference type="SUPFAM" id="SSF89392">
    <property type="entry name" value="Prokaryotic lipoproteins and lipoprotein localization factors"/>
    <property type="match status" value="1"/>
</dbReference>
<dbReference type="Gene3D" id="2.50.20.10">
    <property type="entry name" value="Lipoprotein localisation LolA/LolB/LppX"/>
    <property type="match status" value="1"/>
</dbReference>
<feature type="chain" id="PRO_5026733442" description="Outer membrane lipoprotein carrier protein LolA" evidence="2">
    <location>
        <begin position="19"/>
        <end position="207"/>
    </location>
</feature>
<dbReference type="PANTHER" id="PTHR35869:SF1">
    <property type="entry name" value="OUTER-MEMBRANE LIPOPROTEIN CARRIER PROTEIN"/>
    <property type="match status" value="1"/>
</dbReference>
<dbReference type="InterPro" id="IPR029046">
    <property type="entry name" value="LolA/LolB/LppX"/>
</dbReference>
<reference evidence="3" key="1">
    <citation type="submission" date="2020-02" db="EMBL/GenBank/DDBJ databases">
        <authorList>
            <person name="Meier V. D."/>
        </authorList>
    </citation>
    <scope>NUCLEOTIDE SEQUENCE</scope>
    <source>
        <strain evidence="3">AVDCRST_MAG31</strain>
    </source>
</reference>
<dbReference type="Pfam" id="PF03548">
    <property type="entry name" value="LolA"/>
    <property type="match status" value="1"/>
</dbReference>
<dbReference type="PANTHER" id="PTHR35869">
    <property type="entry name" value="OUTER-MEMBRANE LIPOPROTEIN CARRIER PROTEIN"/>
    <property type="match status" value="1"/>
</dbReference>
<gene>
    <name evidence="3" type="ORF">AVDCRST_MAG31-624</name>
</gene>
<accession>A0A6J4SRX6</accession>
<evidence type="ECO:0000256" key="1">
    <source>
        <dbReference type="ARBA" id="ARBA00022729"/>
    </source>
</evidence>
<dbReference type="RefSeq" id="WP_294167977.1">
    <property type="nucleotide sequence ID" value="NZ_CADCWA010000039.1"/>
</dbReference>
<evidence type="ECO:0000313" key="3">
    <source>
        <dbReference type="EMBL" id="CAA9503687.1"/>
    </source>
</evidence>
<dbReference type="InterPro" id="IPR004564">
    <property type="entry name" value="OM_lipoprot_carrier_LolA-like"/>
</dbReference>
<organism evidence="3">
    <name type="scientific">uncultured Sphingomonas sp</name>
    <dbReference type="NCBI Taxonomy" id="158754"/>
    <lineage>
        <taxon>Bacteria</taxon>
        <taxon>Pseudomonadati</taxon>
        <taxon>Pseudomonadota</taxon>
        <taxon>Alphaproteobacteria</taxon>
        <taxon>Sphingomonadales</taxon>
        <taxon>Sphingomonadaceae</taxon>
        <taxon>Sphingomonas</taxon>
        <taxon>environmental samples</taxon>
    </lineage>
</organism>
<dbReference type="EMBL" id="CADCWA010000039">
    <property type="protein sequence ID" value="CAA9503687.1"/>
    <property type="molecule type" value="Genomic_DNA"/>
</dbReference>
<proteinExistence type="predicted"/>
<dbReference type="CDD" id="cd16325">
    <property type="entry name" value="LolA"/>
    <property type="match status" value="1"/>
</dbReference>
<protein>
    <recommendedName>
        <fullName evidence="4">Outer membrane lipoprotein carrier protein LolA</fullName>
    </recommendedName>
</protein>